<organism evidence="1 2">
    <name type="scientific">Brassica cretica</name>
    <name type="common">Mustard</name>
    <dbReference type="NCBI Taxonomy" id="69181"/>
    <lineage>
        <taxon>Eukaryota</taxon>
        <taxon>Viridiplantae</taxon>
        <taxon>Streptophyta</taxon>
        <taxon>Embryophyta</taxon>
        <taxon>Tracheophyta</taxon>
        <taxon>Spermatophyta</taxon>
        <taxon>Magnoliopsida</taxon>
        <taxon>eudicotyledons</taxon>
        <taxon>Gunneridae</taxon>
        <taxon>Pentapetalae</taxon>
        <taxon>rosids</taxon>
        <taxon>malvids</taxon>
        <taxon>Brassicales</taxon>
        <taxon>Brassicaceae</taxon>
        <taxon>Brassiceae</taxon>
        <taxon>Brassica</taxon>
    </lineage>
</organism>
<evidence type="ECO:0000313" key="2">
    <source>
        <dbReference type="Proteomes" id="UP000266723"/>
    </source>
</evidence>
<gene>
    <name evidence="1" type="ORF">DY000_02053506</name>
</gene>
<proteinExistence type="predicted"/>
<reference evidence="1 2" key="1">
    <citation type="journal article" date="2020" name="BMC Genomics">
        <title>Intraspecific diversification of the crop wild relative Brassica cretica Lam. using demographic model selection.</title>
        <authorList>
            <person name="Kioukis A."/>
            <person name="Michalopoulou V.A."/>
            <person name="Briers L."/>
            <person name="Pirintsos S."/>
            <person name="Studholme D.J."/>
            <person name="Pavlidis P."/>
            <person name="Sarris P.F."/>
        </authorList>
    </citation>
    <scope>NUCLEOTIDE SEQUENCE [LARGE SCALE GENOMIC DNA]</scope>
    <source>
        <strain evidence="2">cv. PFS-1207/04</strain>
    </source>
</reference>
<accession>A0ABQ7ALM8</accession>
<sequence length="75" mass="8360">MQLLAYLLQAAGHVLLLDWTTSKQFLSHFYWMLWWLATNLGFIAKTVAKTPSCLLLVGLGGRDTSCLSCTTKTLP</sequence>
<comment type="caution">
    <text evidence="1">The sequence shown here is derived from an EMBL/GenBank/DDBJ whole genome shotgun (WGS) entry which is preliminary data.</text>
</comment>
<dbReference type="Proteomes" id="UP000266723">
    <property type="component" value="Unassembled WGS sequence"/>
</dbReference>
<name>A0ABQ7ALM8_BRACR</name>
<evidence type="ECO:0000313" key="1">
    <source>
        <dbReference type="EMBL" id="KAF3498644.1"/>
    </source>
</evidence>
<keyword evidence="2" id="KW-1185">Reference proteome</keyword>
<dbReference type="EMBL" id="QGKV02002055">
    <property type="protein sequence ID" value="KAF3498644.1"/>
    <property type="molecule type" value="Genomic_DNA"/>
</dbReference>
<protein>
    <submittedName>
        <fullName evidence="1">Uncharacterized protein</fullName>
    </submittedName>
</protein>